<dbReference type="RefSeq" id="WP_226605701.1">
    <property type="nucleotide sequence ID" value="NZ_JAJAQI010000006.1"/>
</dbReference>
<dbReference type="EMBL" id="JAJAQI010000006">
    <property type="protein sequence ID" value="MCB4821246.1"/>
    <property type="molecule type" value="Genomic_DNA"/>
</dbReference>
<protein>
    <submittedName>
        <fullName evidence="1">YkgJ family cysteine cluster protein</fullName>
    </submittedName>
</protein>
<name>A0A9X1L6V5_9PROT</name>
<dbReference type="Proteomes" id="UP001139311">
    <property type="component" value="Unassembled WGS sequence"/>
</dbReference>
<evidence type="ECO:0000313" key="2">
    <source>
        <dbReference type="Proteomes" id="UP001139311"/>
    </source>
</evidence>
<keyword evidence="2" id="KW-1185">Reference proteome</keyword>
<comment type="caution">
    <text evidence="1">The sequence shown here is derived from an EMBL/GenBank/DDBJ whole genome shotgun (WGS) entry which is preliminary data.</text>
</comment>
<evidence type="ECO:0000313" key="1">
    <source>
        <dbReference type="EMBL" id="MCB4821246.1"/>
    </source>
</evidence>
<sequence length="210" mass="23496">MAHTDSIDKIVTVYLAGLCRTPFTYRESVFEPRPVVVSPLLLRGFTCPSGCGACCAKYTMDYLPGEARPGQEEARTIVVNGRPIDVFSDLQADVAGNRCRNLDTTTGRCGIYERRAFSCDFELIRVLHFADKVLLTQKLYGRGWAMRRVDGGQGAQCEMQPPNPHTVADVDRKLRRLQEWADHFGVKTCVPAILEWVRLGEHGRALLVPI</sequence>
<organism evidence="1 2">
    <name type="scientific">Roseicella aerolata</name>
    <dbReference type="NCBI Taxonomy" id="2883479"/>
    <lineage>
        <taxon>Bacteria</taxon>
        <taxon>Pseudomonadati</taxon>
        <taxon>Pseudomonadota</taxon>
        <taxon>Alphaproteobacteria</taxon>
        <taxon>Acetobacterales</taxon>
        <taxon>Roseomonadaceae</taxon>
        <taxon>Roseicella</taxon>
    </lineage>
</organism>
<dbReference type="AlphaFoldDB" id="A0A9X1L6V5"/>
<gene>
    <name evidence="1" type="ORF">LHA35_05820</name>
</gene>
<dbReference type="Pfam" id="PF03692">
    <property type="entry name" value="CxxCxxCC"/>
    <property type="match status" value="1"/>
</dbReference>
<accession>A0A9X1L6V5</accession>
<reference evidence="1" key="1">
    <citation type="submission" date="2021-10" db="EMBL/GenBank/DDBJ databases">
        <title>Roseicella aerolatum sp. nov., isolated from aerosols of e-waste dismantling site.</title>
        <authorList>
            <person name="Qin T."/>
        </authorList>
    </citation>
    <scope>NUCLEOTIDE SEQUENCE</scope>
    <source>
        <strain evidence="1">GB24</strain>
    </source>
</reference>
<proteinExistence type="predicted"/>
<dbReference type="InterPro" id="IPR005358">
    <property type="entry name" value="Puta_zinc/iron-chelating_dom"/>
</dbReference>